<evidence type="ECO:0000256" key="1">
    <source>
        <dbReference type="ARBA" id="ARBA00038414"/>
    </source>
</evidence>
<dbReference type="PANTHER" id="PTHR28047:SF5">
    <property type="entry name" value="PROTEIN DCG1"/>
    <property type="match status" value="1"/>
</dbReference>
<keyword evidence="4" id="KW-1185">Reference proteome</keyword>
<dbReference type="InterPro" id="IPR052186">
    <property type="entry name" value="Hydantoin_racemase-like"/>
</dbReference>
<organism evidence="2 5">
    <name type="scientific">Tatumella citrea</name>
    <name type="common">Pantoea citrea</name>
    <dbReference type="NCBI Taxonomy" id="53336"/>
    <lineage>
        <taxon>Bacteria</taxon>
        <taxon>Pseudomonadati</taxon>
        <taxon>Pseudomonadota</taxon>
        <taxon>Gammaproteobacteria</taxon>
        <taxon>Enterobacterales</taxon>
        <taxon>Erwiniaceae</taxon>
        <taxon>Tatumella</taxon>
    </lineage>
</organism>
<protein>
    <submittedName>
        <fullName evidence="2">Hydantoin racemase</fullName>
    </submittedName>
</protein>
<proteinExistence type="inferred from homology"/>
<name>A0A1Y0L6X0_TATCI</name>
<dbReference type="KEGG" id="tci:A7K98_08400"/>
<dbReference type="EMBL" id="CP015579">
    <property type="protein sequence ID" value="ARU93794.1"/>
    <property type="molecule type" value="Genomic_DNA"/>
</dbReference>
<dbReference type="InterPro" id="IPR053714">
    <property type="entry name" value="Iso_Racemase_Enz_sf"/>
</dbReference>
<dbReference type="PANTHER" id="PTHR28047">
    <property type="entry name" value="PROTEIN DCG1"/>
    <property type="match status" value="1"/>
</dbReference>
<evidence type="ECO:0000313" key="5">
    <source>
        <dbReference type="Proteomes" id="UP000195814"/>
    </source>
</evidence>
<dbReference type="AlphaFoldDB" id="A0A1Y0L6X0"/>
<dbReference type="RefSeq" id="WP_087488154.1">
    <property type="nucleotide sequence ID" value="NZ_CP015579.1"/>
</dbReference>
<evidence type="ECO:0000313" key="4">
    <source>
        <dbReference type="Proteomes" id="UP000195729"/>
    </source>
</evidence>
<sequence>MKICWIHPTARSESLNDLWPTLEQSIRSVMAPGTTVDFRFPASSVGFTRSLYAEHMNSVLILEEALQARDAGYDGIFLGCWNDALWEAREILDIPVASVGEQSLLASLAMARKFAVITVSDKTRVAIERDIMAYGLSARGIEDPVRTINPFSTADMLKSAVTSPHQQFIPLFEEAARECIADGAEIILVGCAYYGPLLRKAGYQLVSGTTVPVMDSSAVAIKYLEAMIGIHQNIGLAKSQALTFAPPPGEYLNKIRSLFSS</sequence>
<dbReference type="Proteomes" id="UP000195814">
    <property type="component" value="Chromosome"/>
</dbReference>
<evidence type="ECO:0000313" key="2">
    <source>
        <dbReference type="EMBL" id="ARU93794.1"/>
    </source>
</evidence>
<gene>
    <name evidence="2" type="ORF">A7K98_08400</name>
    <name evidence="3" type="ORF">A7K99_08400</name>
</gene>
<comment type="similarity">
    <text evidence="1">Belongs to the HyuE racemase family.</text>
</comment>
<dbReference type="EMBL" id="CP015581">
    <property type="protein sequence ID" value="ARU97832.1"/>
    <property type="molecule type" value="Genomic_DNA"/>
</dbReference>
<dbReference type="InterPro" id="IPR015942">
    <property type="entry name" value="Asp/Glu/hydantoin_racemase"/>
</dbReference>
<dbReference type="Proteomes" id="UP000195729">
    <property type="component" value="Chromosome"/>
</dbReference>
<dbReference type="Pfam" id="PF01177">
    <property type="entry name" value="Asp_Glu_race"/>
    <property type="match status" value="1"/>
</dbReference>
<dbReference type="GO" id="GO:0047661">
    <property type="term" value="F:amino-acid racemase activity"/>
    <property type="evidence" value="ECO:0007669"/>
    <property type="project" value="InterPro"/>
</dbReference>
<reference evidence="4 5" key="1">
    <citation type="submission" date="2016-05" db="EMBL/GenBank/DDBJ databases">
        <title>Complete genome sequence of two 2,5-diketo-D-glunonic acid producing strain Tatumella citrea.</title>
        <authorList>
            <person name="Duan C."/>
            <person name="Yang J."/>
            <person name="Yang S."/>
        </authorList>
    </citation>
    <scope>NUCLEOTIDE SEQUENCE [LARGE SCALE GENOMIC DNA]</scope>
    <source>
        <strain evidence="3 4">ATCC 39140</strain>
        <strain evidence="2 5">DSM 13699</strain>
    </source>
</reference>
<accession>A0A1Y0L6X0</accession>
<dbReference type="OrthoDB" id="9791723at2"/>
<evidence type="ECO:0000313" key="3">
    <source>
        <dbReference type="EMBL" id="ARU97832.1"/>
    </source>
</evidence>
<dbReference type="Gene3D" id="3.40.50.12500">
    <property type="match status" value="1"/>
</dbReference>